<dbReference type="AlphaFoldDB" id="A0A0C3A6Q0"/>
<dbReference type="HOGENOM" id="CLU_030884_1_1_1"/>
<dbReference type="InterPro" id="IPR051617">
    <property type="entry name" value="UNC-93-like_regulator"/>
</dbReference>
<feature type="transmembrane region" description="Helical" evidence="5">
    <location>
        <begin position="159"/>
        <end position="180"/>
    </location>
</feature>
<dbReference type="InParanoid" id="A0A0C3A6Q0"/>
<sequence length="459" mass="51721">MSERRFAEEARRPVGLERPSGWRGIYSHPTVQVALLGFTCFMCPGMFNALTGLGGGGEFSATLQSNATTAVYATFAFFGFFSGTINNVLGARLALTLGSLGYPLYISSYLVYNIHPNTGAYVITTGAVLGFCAALLWTAQGSLMMSYPTESQKGMYIGIFWAIFNLGGVVGAAVVFGQNYHSTNNSVSNGTYIAFLVLSASGFFISHFLMNPEKMIRTDGTKVAKVRHPSWKTEFVSLFVALKTDPWIVLLFPMFFVSNYFYTWQFNDYNLALFTIRARALNNFVYWVSQIIGSVFIGYFILDNRFFRRKVRAYFGWITVFVLVFVVHTWAYFYQKNYTRQSVDALDFHKIDIDDSDYPAHVLLMILYGILDSNWQSYAYWLMGAMSNDMAKLAVFTGFYKCLQSSGAAGVWRADGVGLPYMNIFLSTWVLTAAGMVFALPMVYYRVKDFTDEHDHEVL</sequence>
<feature type="transmembrane region" description="Helical" evidence="5">
    <location>
        <begin position="63"/>
        <end position="81"/>
    </location>
</feature>
<feature type="transmembrane region" description="Helical" evidence="5">
    <location>
        <begin position="118"/>
        <end position="138"/>
    </location>
</feature>
<dbReference type="Pfam" id="PF05978">
    <property type="entry name" value="UNC-93"/>
    <property type="match status" value="1"/>
</dbReference>
<dbReference type="Proteomes" id="UP000053989">
    <property type="component" value="Unassembled WGS sequence"/>
</dbReference>
<name>A0A0C3A6Q0_9AGAM</name>
<dbReference type="EMBL" id="KN822061">
    <property type="protein sequence ID" value="KIM60487.1"/>
    <property type="molecule type" value="Genomic_DNA"/>
</dbReference>
<feature type="transmembrane region" description="Helical" evidence="5">
    <location>
        <begin position="284"/>
        <end position="302"/>
    </location>
</feature>
<evidence type="ECO:0000256" key="5">
    <source>
        <dbReference type="SAM" id="Phobius"/>
    </source>
</evidence>
<protein>
    <recommendedName>
        <fullName evidence="8">Major facilitator superfamily (MFS) profile domain-containing protein</fullName>
    </recommendedName>
</protein>
<dbReference type="InterPro" id="IPR010291">
    <property type="entry name" value="Ion_channel_UNC-93"/>
</dbReference>
<proteinExistence type="predicted"/>
<feature type="transmembrane region" description="Helical" evidence="5">
    <location>
        <begin position="33"/>
        <end position="51"/>
    </location>
</feature>
<dbReference type="PANTHER" id="PTHR23294:SF59">
    <property type="entry name" value="UNC93-LIKE PROTEIN C922.05C"/>
    <property type="match status" value="1"/>
</dbReference>
<dbReference type="InterPro" id="IPR036259">
    <property type="entry name" value="MFS_trans_sf"/>
</dbReference>
<dbReference type="GO" id="GO:0016020">
    <property type="term" value="C:membrane"/>
    <property type="evidence" value="ECO:0007669"/>
    <property type="project" value="UniProtKB-SubCell"/>
</dbReference>
<evidence type="ECO:0000256" key="2">
    <source>
        <dbReference type="ARBA" id="ARBA00022692"/>
    </source>
</evidence>
<evidence type="ECO:0000313" key="7">
    <source>
        <dbReference type="Proteomes" id="UP000053989"/>
    </source>
</evidence>
<evidence type="ECO:0000256" key="1">
    <source>
        <dbReference type="ARBA" id="ARBA00004141"/>
    </source>
</evidence>
<feature type="transmembrane region" description="Helical" evidence="5">
    <location>
        <begin position="314"/>
        <end position="333"/>
    </location>
</feature>
<keyword evidence="2 5" id="KW-0812">Transmembrane</keyword>
<organism evidence="6 7">
    <name type="scientific">Scleroderma citrinum Foug A</name>
    <dbReference type="NCBI Taxonomy" id="1036808"/>
    <lineage>
        <taxon>Eukaryota</taxon>
        <taxon>Fungi</taxon>
        <taxon>Dikarya</taxon>
        <taxon>Basidiomycota</taxon>
        <taxon>Agaricomycotina</taxon>
        <taxon>Agaricomycetes</taxon>
        <taxon>Agaricomycetidae</taxon>
        <taxon>Boletales</taxon>
        <taxon>Sclerodermatineae</taxon>
        <taxon>Sclerodermataceae</taxon>
        <taxon>Scleroderma</taxon>
    </lineage>
</organism>
<dbReference type="PANTHER" id="PTHR23294">
    <property type="entry name" value="ET TRANSLATION PRODUCT-RELATED"/>
    <property type="match status" value="1"/>
</dbReference>
<evidence type="ECO:0000256" key="4">
    <source>
        <dbReference type="ARBA" id="ARBA00023136"/>
    </source>
</evidence>
<dbReference type="Gene3D" id="1.20.1250.20">
    <property type="entry name" value="MFS general substrate transporter like domains"/>
    <property type="match status" value="1"/>
</dbReference>
<feature type="transmembrane region" description="Helical" evidence="5">
    <location>
        <begin position="192"/>
        <end position="210"/>
    </location>
</feature>
<keyword evidence="3 5" id="KW-1133">Transmembrane helix</keyword>
<feature type="transmembrane region" description="Helical" evidence="5">
    <location>
        <begin position="424"/>
        <end position="445"/>
    </location>
</feature>
<dbReference type="SUPFAM" id="SSF103473">
    <property type="entry name" value="MFS general substrate transporter"/>
    <property type="match status" value="1"/>
</dbReference>
<accession>A0A0C3A6Q0</accession>
<gene>
    <name evidence="6" type="ORF">SCLCIDRAFT_16315</name>
</gene>
<reference evidence="7" key="2">
    <citation type="submission" date="2015-01" db="EMBL/GenBank/DDBJ databases">
        <title>Evolutionary Origins and Diversification of the Mycorrhizal Mutualists.</title>
        <authorList>
            <consortium name="DOE Joint Genome Institute"/>
            <consortium name="Mycorrhizal Genomics Consortium"/>
            <person name="Kohler A."/>
            <person name="Kuo A."/>
            <person name="Nagy L.G."/>
            <person name="Floudas D."/>
            <person name="Copeland A."/>
            <person name="Barry K.W."/>
            <person name="Cichocki N."/>
            <person name="Veneault-Fourrey C."/>
            <person name="LaButti K."/>
            <person name="Lindquist E.A."/>
            <person name="Lipzen A."/>
            <person name="Lundell T."/>
            <person name="Morin E."/>
            <person name="Murat C."/>
            <person name="Riley R."/>
            <person name="Ohm R."/>
            <person name="Sun H."/>
            <person name="Tunlid A."/>
            <person name="Henrissat B."/>
            <person name="Grigoriev I.V."/>
            <person name="Hibbett D.S."/>
            <person name="Martin F."/>
        </authorList>
    </citation>
    <scope>NUCLEOTIDE SEQUENCE [LARGE SCALE GENOMIC DNA]</scope>
    <source>
        <strain evidence="7">Foug A</strain>
    </source>
</reference>
<keyword evidence="4 5" id="KW-0472">Membrane</keyword>
<feature type="transmembrane region" description="Helical" evidence="5">
    <location>
        <begin position="358"/>
        <end position="381"/>
    </location>
</feature>
<reference evidence="6 7" key="1">
    <citation type="submission" date="2014-04" db="EMBL/GenBank/DDBJ databases">
        <authorList>
            <consortium name="DOE Joint Genome Institute"/>
            <person name="Kuo A."/>
            <person name="Kohler A."/>
            <person name="Nagy L.G."/>
            <person name="Floudas D."/>
            <person name="Copeland A."/>
            <person name="Barry K.W."/>
            <person name="Cichocki N."/>
            <person name="Veneault-Fourrey C."/>
            <person name="LaButti K."/>
            <person name="Lindquist E.A."/>
            <person name="Lipzen A."/>
            <person name="Lundell T."/>
            <person name="Morin E."/>
            <person name="Murat C."/>
            <person name="Sun H."/>
            <person name="Tunlid A."/>
            <person name="Henrissat B."/>
            <person name="Grigoriev I.V."/>
            <person name="Hibbett D.S."/>
            <person name="Martin F."/>
            <person name="Nordberg H.P."/>
            <person name="Cantor M.N."/>
            <person name="Hua S.X."/>
        </authorList>
    </citation>
    <scope>NUCLEOTIDE SEQUENCE [LARGE SCALE GENOMIC DNA]</scope>
    <source>
        <strain evidence="6 7">Foug A</strain>
    </source>
</reference>
<evidence type="ECO:0008006" key="8">
    <source>
        <dbReference type="Google" id="ProtNLM"/>
    </source>
</evidence>
<evidence type="ECO:0000313" key="6">
    <source>
        <dbReference type="EMBL" id="KIM60487.1"/>
    </source>
</evidence>
<comment type="subcellular location">
    <subcellularLocation>
        <location evidence="1">Membrane</location>
        <topology evidence="1">Multi-pass membrane protein</topology>
    </subcellularLocation>
</comment>
<dbReference type="FunCoup" id="A0A0C3A6Q0">
    <property type="interactions" value="2"/>
</dbReference>
<feature type="transmembrane region" description="Helical" evidence="5">
    <location>
        <begin position="247"/>
        <end position="264"/>
    </location>
</feature>
<dbReference type="STRING" id="1036808.A0A0C3A6Q0"/>
<dbReference type="OrthoDB" id="196103at2759"/>
<evidence type="ECO:0000256" key="3">
    <source>
        <dbReference type="ARBA" id="ARBA00022989"/>
    </source>
</evidence>
<keyword evidence="7" id="KW-1185">Reference proteome</keyword>
<feature type="transmembrane region" description="Helical" evidence="5">
    <location>
        <begin position="93"/>
        <end position="112"/>
    </location>
</feature>